<accession>A0A221UZG7</accession>
<dbReference type="EC" id="1.16.-.-" evidence="4"/>
<dbReference type="GO" id="GO:0016722">
    <property type="term" value="F:oxidoreductase activity, acting on metal ions"/>
    <property type="evidence" value="ECO:0007669"/>
    <property type="project" value="InterPro"/>
</dbReference>
<dbReference type="InterPro" id="IPR009078">
    <property type="entry name" value="Ferritin-like_SF"/>
</dbReference>
<dbReference type="EMBL" id="CP022515">
    <property type="protein sequence ID" value="ASO06496.1"/>
    <property type="molecule type" value="Genomic_DNA"/>
</dbReference>
<evidence type="ECO:0000259" key="3">
    <source>
        <dbReference type="Pfam" id="PF00210"/>
    </source>
</evidence>
<name>A0A221UZG7_9FLAO</name>
<dbReference type="KEGG" id="aalg:AREALGSMS7_03065"/>
<dbReference type="PIRSF" id="PIRSF005900">
    <property type="entry name" value="Dps"/>
    <property type="match status" value="1"/>
</dbReference>
<dbReference type="Gene3D" id="1.20.1260.10">
    <property type="match status" value="1"/>
</dbReference>
<dbReference type="GO" id="GO:0008199">
    <property type="term" value="F:ferric iron binding"/>
    <property type="evidence" value="ECO:0007669"/>
    <property type="project" value="InterPro"/>
</dbReference>
<dbReference type="AlphaFoldDB" id="A0A221UZG7"/>
<evidence type="ECO:0000256" key="1">
    <source>
        <dbReference type="ARBA" id="ARBA00009497"/>
    </source>
</evidence>
<dbReference type="InterPro" id="IPR012347">
    <property type="entry name" value="Ferritin-like"/>
</dbReference>
<dbReference type="InterPro" id="IPR008331">
    <property type="entry name" value="Ferritin_DPS_dom"/>
</dbReference>
<dbReference type="PRINTS" id="PR01346">
    <property type="entry name" value="HELNAPAPROT"/>
</dbReference>
<dbReference type="PROSITE" id="PS00819">
    <property type="entry name" value="DPS_2"/>
    <property type="match status" value="1"/>
</dbReference>
<dbReference type="PANTHER" id="PTHR42932:SF3">
    <property type="entry name" value="DNA PROTECTION DURING STARVATION PROTEIN"/>
    <property type="match status" value="1"/>
</dbReference>
<dbReference type="CDD" id="cd01043">
    <property type="entry name" value="DPS"/>
    <property type="match status" value="1"/>
</dbReference>
<comment type="similarity">
    <text evidence="1 2">Belongs to the Dps family.</text>
</comment>
<dbReference type="SUPFAM" id="SSF47240">
    <property type="entry name" value="Ferritin-like"/>
    <property type="match status" value="1"/>
</dbReference>
<dbReference type="InterPro" id="IPR002177">
    <property type="entry name" value="DPS_DNA-bd"/>
</dbReference>
<dbReference type="Proteomes" id="UP000204551">
    <property type="component" value="Chromosome"/>
</dbReference>
<protein>
    <submittedName>
        <fullName evidence="4">DNA protection during starvation protein 2</fullName>
        <ecNumber evidence="4">1.16.-.-</ecNumber>
    </submittedName>
</protein>
<dbReference type="RefSeq" id="WP_093978974.1">
    <property type="nucleotide sequence ID" value="NZ_CP022515.1"/>
</dbReference>
<proteinExistence type="inferred from homology"/>
<gene>
    <name evidence="4" type="ORF">AREALGSMS7_03065</name>
</gene>
<evidence type="ECO:0000313" key="4">
    <source>
        <dbReference type="EMBL" id="ASO06496.1"/>
    </source>
</evidence>
<dbReference type="InterPro" id="IPR023188">
    <property type="entry name" value="DPS_DNA-bd_CS"/>
</dbReference>
<organism evidence="4 5">
    <name type="scientific">Arenibacter algicola</name>
    <dbReference type="NCBI Taxonomy" id="616991"/>
    <lineage>
        <taxon>Bacteria</taxon>
        <taxon>Pseudomonadati</taxon>
        <taxon>Bacteroidota</taxon>
        <taxon>Flavobacteriia</taxon>
        <taxon>Flavobacteriales</taxon>
        <taxon>Flavobacteriaceae</taxon>
        <taxon>Arenibacter</taxon>
    </lineage>
</organism>
<sequence length="168" mass="19078">MKTNIGITKENREKVADVLAKLLADEFVLYTKTLGAHWNLEGHDFHTKHLFFEEHYNSIKKTIDSVAERMRKIGSYAPATLEQFLDLTHLTEKSNSGNTSQDYIKILLGDHDAIIQFIRGNISQVEEEFGDVGTADFLTGLLQEHEEMAWMLRASISKQTVDKKPLGV</sequence>
<evidence type="ECO:0000313" key="5">
    <source>
        <dbReference type="Proteomes" id="UP000204551"/>
    </source>
</evidence>
<dbReference type="PANTHER" id="PTHR42932">
    <property type="entry name" value="GENERAL STRESS PROTEIN 20U"/>
    <property type="match status" value="1"/>
</dbReference>
<dbReference type="Pfam" id="PF00210">
    <property type="entry name" value="Ferritin"/>
    <property type="match status" value="1"/>
</dbReference>
<feature type="domain" description="Ferritin/DPS" evidence="3">
    <location>
        <begin position="18"/>
        <end position="157"/>
    </location>
</feature>
<reference evidence="4 5" key="1">
    <citation type="submission" date="2017-07" db="EMBL/GenBank/DDBJ databases">
        <title>Genome Sequence of Arenibacter algicola Strain SMS7 Isolated from a culture of the Diatom Skeletonema marinoi.</title>
        <authorList>
            <person name="Topel M."/>
            <person name="Pinder M.I.M."/>
            <person name="Johansson O.N."/>
            <person name="Kourtchenko O."/>
            <person name="Godhe A."/>
            <person name="Clarke A.K."/>
        </authorList>
    </citation>
    <scope>NUCLEOTIDE SEQUENCE [LARGE SCALE GENOMIC DNA]</scope>
    <source>
        <strain evidence="4 5">SMS7</strain>
    </source>
</reference>
<keyword evidence="4" id="KW-0560">Oxidoreductase</keyword>
<evidence type="ECO:0000256" key="2">
    <source>
        <dbReference type="RuleBase" id="RU003875"/>
    </source>
</evidence>